<dbReference type="CDD" id="cd14342">
    <property type="entry name" value="UBA_TAP-C"/>
    <property type="match status" value="1"/>
</dbReference>
<dbReference type="PROSITE" id="PS50177">
    <property type="entry name" value="NTF2_DOMAIN"/>
    <property type="match status" value="1"/>
</dbReference>
<dbReference type="SUPFAM" id="SSF46934">
    <property type="entry name" value="UBA-like"/>
    <property type="match status" value="1"/>
</dbReference>
<name>A0A6J1M4H2_DROHY</name>
<reference evidence="13" key="1">
    <citation type="submission" date="2025-08" db="UniProtKB">
        <authorList>
            <consortium name="RefSeq"/>
        </authorList>
    </citation>
    <scope>IDENTIFICATION</scope>
    <source>
        <strain evidence="13">15085-1641.00</strain>
        <tissue evidence="13">Whole body</tissue>
    </source>
</reference>
<accession>A0A6J1M4H2</accession>
<dbReference type="Gene3D" id="1.10.8.10">
    <property type="entry name" value="DNA helicase RuvA subunit, C-terminal domain"/>
    <property type="match status" value="1"/>
</dbReference>
<proteinExistence type="inferred from homology"/>
<feature type="region of interest" description="Disordered" evidence="9">
    <location>
        <begin position="80"/>
        <end position="107"/>
    </location>
</feature>
<dbReference type="SUPFAM" id="SSF54427">
    <property type="entry name" value="NTF2-like"/>
    <property type="match status" value="1"/>
</dbReference>
<feature type="region of interest" description="Disordered" evidence="9">
    <location>
        <begin position="1"/>
        <end position="67"/>
    </location>
</feature>
<dbReference type="PANTHER" id="PTHR10662">
    <property type="entry name" value="NUCLEAR RNA EXPORT FACTOR"/>
    <property type="match status" value="1"/>
</dbReference>
<dbReference type="SUPFAM" id="SSF54928">
    <property type="entry name" value="RNA-binding domain, RBD"/>
    <property type="match status" value="1"/>
</dbReference>
<dbReference type="InterPro" id="IPR032675">
    <property type="entry name" value="LRR_dom_sf"/>
</dbReference>
<sequence>MPKRGGGGGGQRYNNNNVGNGSGGGGSGGSRFSALKDYDDDDHQRRKDRNKRRVSFKTSQFPHKSDVKLRLQDVRRWDEDDDMSEMTTTVKDRPSSRRRGSPIPRGKFGKLVPNGAGWYQVTIQNGQIYEKETLLRALLAAMSPHVFIPQYWRSERHCAIFFTDDFEVAERIQQLGRHAQLPDGFRLMPRVRSGVPLVTIDEEFKAKMKVVMAKRYNVQTKALDLSRFHADQDLKPIFCPLFRVNVMSTALDIICDNIPDLEAINLNDNNMSTMESFKGADKRLPNLKILYLGDNKLPSLAHLLVFRNLPIVELVLRNNPCRLRYKDPQHFVSEVRRKFPKILKLDGEALPPQVHFDLNESSVLPTAKASFLCDRAGADVVRQFLDQYFSIFDSDNRQPLLDAYHEHALLSMSMPSVSQVGRLNSFWKFNRNLRRIVSTEREDLRIRLLKSGRLACVSTLDEWPRTLHERRTFTVDLTIYNPQMMVFTVTGLFKELTGDSGSSTPSSMQAYELRHFLRTFVVVPQNTGFCIRNETIFISSATPEQTREFKRTQHQPAPGAAIGVGVGVVGGSLTPIGSTPIADGSVQNRLQQGQPAAGVPVALLTTPTPSNPTGTPTGSSTAAVNDATKMQMVQAMSAQSQMNLDWSRKCLEETNWDFNHAAFVFEKLFKENKIPPEAFVK</sequence>
<feature type="compositionally biased region" description="Basic residues" evidence="9">
    <location>
        <begin position="46"/>
        <end position="55"/>
    </location>
</feature>
<evidence type="ECO:0000313" key="13">
    <source>
        <dbReference type="RefSeq" id="XP_023175925.2"/>
    </source>
</evidence>
<dbReference type="RefSeq" id="XP_023175925.2">
    <property type="nucleotide sequence ID" value="XM_023320157.2"/>
</dbReference>
<dbReference type="FunFam" id="3.10.450.50:FF:000004">
    <property type="entry name" value="Nuclear RNA export factor 1"/>
    <property type="match status" value="1"/>
</dbReference>
<keyword evidence="4" id="KW-0433">Leucine-rich repeat</keyword>
<dbReference type="InterPro" id="IPR057125">
    <property type="entry name" value="NXF1/2/3/5-like_LRR"/>
</dbReference>
<gene>
    <name evidence="13" type="primary">LOC111602845</name>
</gene>
<dbReference type="GO" id="GO:0016973">
    <property type="term" value="P:poly(A)+ mRNA export from nucleus"/>
    <property type="evidence" value="ECO:0007669"/>
    <property type="project" value="TreeGrafter"/>
</dbReference>
<dbReference type="FunFam" id="3.80.10.10:FF:000384">
    <property type="entry name" value="Nuclear RNA export factor 1"/>
    <property type="match status" value="1"/>
</dbReference>
<evidence type="ECO:0000256" key="5">
    <source>
        <dbReference type="ARBA" id="ARBA00022737"/>
    </source>
</evidence>
<feature type="compositionally biased region" description="Gly residues" evidence="9">
    <location>
        <begin position="20"/>
        <end position="29"/>
    </location>
</feature>
<evidence type="ECO:0000256" key="4">
    <source>
        <dbReference type="ARBA" id="ARBA00022614"/>
    </source>
</evidence>
<dbReference type="KEGG" id="dhe:111602845"/>
<dbReference type="Proteomes" id="UP000504633">
    <property type="component" value="Unplaced"/>
</dbReference>
<feature type="compositionally biased region" description="Gly residues" evidence="9">
    <location>
        <begin position="1"/>
        <end position="11"/>
    </location>
</feature>
<evidence type="ECO:0000256" key="2">
    <source>
        <dbReference type="ARBA" id="ARBA00009285"/>
    </source>
</evidence>
<dbReference type="GO" id="GO:0003723">
    <property type="term" value="F:RNA binding"/>
    <property type="evidence" value="ECO:0007669"/>
    <property type="project" value="UniProtKB-KW"/>
</dbReference>
<dbReference type="Gene3D" id="3.30.70.330">
    <property type="match status" value="1"/>
</dbReference>
<dbReference type="CTD" id="43944"/>
<dbReference type="InterPro" id="IPR001611">
    <property type="entry name" value="Leu-rich_rpt"/>
</dbReference>
<dbReference type="GO" id="GO:0005635">
    <property type="term" value="C:nuclear envelope"/>
    <property type="evidence" value="ECO:0007669"/>
    <property type="project" value="UniProtKB-ARBA"/>
</dbReference>
<dbReference type="GO" id="GO:0005654">
    <property type="term" value="C:nucleoplasm"/>
    <property type="evidence" value="ECO:0007669"/>
    <property type="project" value="UniProtKB-SubCell"/>
</dbReference>
<organism evidence="12 13">
    <name type="scientific">Drosophila hydei</name>
    <name type="common">Fruit fly</name>
    <dbReference type="NCBI Taxonomy" id="7224"/>
    <lineage>
        <taxon>Eukaryota</taxon>
        <taxon>Metazoa</taxon>
        <taxon>Ecdysozoa</taxon>
        <taxon>Arthropoda</taxon>
        <taxon>Hexapoda</taxon>
        <taxon>Insecta</taxon>
        <taxon>Pterygota</taxon>
        <taxon>Neoptera</taxon>
        <taxon>Endopterygota</taxon>
        <taxon>Diptera</taxon>
        <taxon>Brachycera</taxon>
        <taxon>Muscomorpha</taxon>
        <taxon>Ephydroidea</taxon>
        <taxon>Drosophilidae</taxon>
        <taxon>Drosophila</taxon>
    </lineage>
</organism>
<evidence type="ECO:0000256" key="8">
    <source>
        <dbReference type="ARBA" id="ARBA00023242"/>
    </source>
</evidence>
<keyword evidence="3" id="KW-0813">Transport</keyword>
<dbReference type="InterPro" id="IPR015245">
    <property type="entry name" value="Tap_RNA-bd"/>
</dbReference>
<evidence type="ECO:0000256" key="9">
    <source>
        <dbReference type="SAM" id="MobiDB-lite"/>
    </source>
</evidence>
<dbReference type="Gene3D" id="3.10.450.50">
    <property type="match status" value="1"/>
</dbReference>
<dbReference type="InterPro" id="IPR009060">
    <property type="entry name" value="UBA-like_sf"/>
</dbReference>
<dbReference type="Pfam" id="PF09162">
    <property type="entry name" value="Tap-RNA_bind"/>
    <property type="match status" value="1"/>
</dbReference>
<keyword evidence="6" id="KW-0509">mRNA transport</keyword>
<dbReference type="Pfam" id="PF24048">
    <property type="entry name" value="LRR_NXF1-5"/>
    <property type="match status" value="1"/>
</dbReference>
<feature type="domain" description="TAP-C" evidence="11">
    <location>
        <begin position="627"/>
        <end position="681"/>
    </location>
</feature>
<protein>
    <submittedName>
        <fullName evidence="13">Nuclear RNA export factor 1</fullName>
    </submittedName>
</protein>
<dbReference type="GeneID" id="111602845"/>
<keyword evidence="7" id="KW-0694">RNA-binding</keyword>
<evidence type="ECO:0000259" key="10">
    <source>
        <dbReference type="PROSITE" id="PS50177"/>
    </source>
</evidence>
<dbReference type="PROSITE" id="PS51281">
    <property type="entry name" value="TAP_C"/>
    <property type="match status" value="1"/>
</dbReference>
<dbReference type="SUPFAM" id="SSF52058">
    <property type="entry name" value="L domain-like"/>
    <property type="match status" value="1"/>
</dbReference>
<dbReference type="SMART" id="SM00804">
    <property type="entry name" value="TAP_C"/>
    <property type="match status" value="1"/>
</dbReference>
<evidence type="ECO:0000256" key="3">
    <source>
        <dbReference type="ARBA" id="ARBA00022448"/>
    </source>
</evidence>
<comment type="subcellular location">
    <subcellularLocation>
        <location evidence="1">Nucleus</location>
        <location evidence="1">Nucleoplasm</location>
    </subcellularLocation>
</comment>
<dbReference type="InterPro" id="IPR005637">
    <property type="entry name" value="TAP_C_dom"/>
</dbReference>
<evidence type="ECO:0000259" key="11">
    <source>
        <dbReference type="PROSITE" id="PS51281"/>
    </source>
</evidence>
<dbReference type="AlphaFoldDB" id="A0A6J1M4H2"/>
<dbReference type="Pfam" id="PF03943">
    <property type="entry name" value="TAP_C"/>
    <property type="match status" value="1"/>
</dbReference>
<evidence type="ECO:0000256" key="7">
    <source>
        <dbReference type="ARBA" id="ARBA00022884"/>
    </source>
</evidence>
<keyword evidence="5" id="KW-0677">Repeat</keyword>
<evidence type="ECO:0000256" key="1">
    <source>
        <dbReference type="ARBA" id="ARBA00004642"/>
    </source>
</evidence>
<dbReference type="Gene3D" id="3.80.10.10">
    <property type="entry name" value="Ribonuclease Inhibitor"/>
    <property type="match status" value="1"/>
</dbReference>
<dbReference type="FunFam" id="1.10.8.10:FF:000018">
    <property type="entry name" value="Nuclear RNA export factor 1"/>
    <property type="match status" value="1"/>
</dbReference>
<dbReference type="Pfam" id="PF22602">
    <property type="entry name" value="NXF_NTF2"/>
    <property type="match status" value="1"/>
</dbReference>
<comment type="similarity">
    <text evidence="2">Belongs to the NXF family.</text>
</comment>
<dbReference type="OrthoDB" id="25872at2759"/>
<dbReference type="InterPro" id="IPR035979">
    <property type="entry name" value="RBD_domain_sf"/>
</dbReference>
<dbReference type="InterPro" id="IPR032710">
    <property type="entry name" value="NTF2-like_dom_sf"/>
</dbReference>
<dbReference type="InterPro" id="IPR012677">
    <property type="entry name" value="Nucleotide-bd_a/b_plait_sf"/>
</dbReference>
<feature type="domain" description="NTF2" evidence="10">
    <location>
        <begin position="380"/>
        <end position="538"/>
    </location>
</feature>
<dbReference type="CDD" id="cd00780">
    <property type="entry name" value="NTF2"/>
    <property type="match status" value="1"/>
</dbReference>
<dbReference type="OMA" id="YGGHEAW"/>
<dbReference type="GO" id="GO:0005737">
    <property type="term" value="C:cytoplasm"/>
    <property type="evidence" value="ECO:0007669"/>
    <property type="project" value="InterPro"/>
</dbReference>
<dbReference type="PROSITE" id="PS51450">
    <property type="entry name" value="LRR"/>
    <property type="match status" value="1"/>
</dbReference>
<dbReference type="PANTHER" id="PTHR10662:SF22">
    <property type="entry name" value="NUCLEAR RNA EXPORT FACTOR 1"/>
    <property type="match status" value="1"/>
</dbReference>
<dbReference type="InterPro" id="IPR030217">
    <property type="entry name" value="NXF_fam"/>
</dbReference>
<dbReference type="InterPro" id="IPR018222">
    <property type="entry name" value="Nuclear_transport_factor_2_euk"/>
</dbReference>
<feature type="compositionally biased region" description="Basic and acidic residues" evidence="9">
    <location>
        <begin position="34"/>
        <end position="45"/>
    </location>
</feature>
<dbReference type="InterPro" id="IPR002075">
    <property type="entry name" value="NTF2_dom"/>
</dbReference>
<evidence type="ECO:0000256" key="6">
    <source>
        <dbReference type="ARBA" id="ARBA00022816"/>
    </source>
</evidence>
<keyword evidence="12" id="KW-1185">Reference proteome</keyword>
<keyword evidence="8" id="KW-0539">Nucleus</keyword>
<evidence type="ECO:0000313" key="12">
    <source>
        <dbReference type="Proteomes" id="UP000504633"/>
    </source>
</evidence>